<name>A0ABN5LRR2_9BACT</name>
<evidence type="ECO:0000256" key="1">
    <source>
        <dbReference type="SAM" id="SignalP"/>
    </source>
</evidence>
<reference evidence="3 4" key="1">
    <citation type="submission" date="2018-05" db="EMBL/GenBank/DDBJ databases">
        <title>Chitinophaga sp. nov., isolated from rhizosphere soil of Alhagi.</title>
        <authorList>
            <person name="Liu Y."/>
        </authorList>
    </citation>
    <scope>NUCLEOTIDE SEQUENCE [LARGE SCALE GENOMIC DNA]</scope>
    <source>
        <strain evidence="3 4">T22</strain>
    </source>
</reference>
<sequence length="643" mass="72721">MPKLLHFLSIAFFFALAAGCQPADKQGAWSLAVLPSSVRLNPATNEIIETRFAGYKKAPGSETPSLRKNWVYDGAKATLRGARGEYVSFQLVVSNHTADSVLKAIQISLPSFSKNGVQLNVAPELFLEWAVEVKAPSTGYPKASLGKGWYPDALIPMQYVQADSSAVHGRWVYPLWLPDFNNRIDDQQSLVVWVDQFIPFEGEKAPAGEYTSAIAVTIGGHTQEIPVTLHVWDFALPNSNELKASLQQEGFLSSMNEKQELEYYQLFKRNRIALMDPTYKPVMQEGPKGISLDWKALDERLNKYFTGKAFTEEYGYRNGPGYGEPIETFVLPFDVHGKHGELGWPETGSPAVERNPENKSRYVKAIQQVREHLKGVIDPQKTDITVYLNGLDESYNQEAYTRMIYYGQLFREFYPEAYYRIDGAYDESAMEQVHSSISSWASHTINYDPEKVGKYQEAGLKVWLYGPMVYEGKVNSWVGSSSFTDLPLLNDRAISWASWKYKTRSWLSWGIGVNGKGGWYDPESWKDEYKEGSDSDPDYTYKKLNGSSLMVYSGDVVPHVSGPCPSIRLKAMRDGVQEYEYLRLLQQLDGNSTRADSIVNTIIKKPFGEQSIGNLDVWSYDPQEWDNARLLLGRLISDKVQQR</sequence>
<feature type="chain" id="PRO_5046653893" description="Glycoside hydrolase 123 catalytic domain-containing protein" evidence="1">
    <location>
        <begin position="18"/>
        <end position="643"/>
    </location>
</feature>
<dbReference type="Pfam" id="PF13320">
    <property type="entry name" value="GH123_cat"/>
    <property type="match status" value="1"/>
</dbReference>
<gene>
    <name evidence="3" type="ORF">DLD77_03705</name>
</gene>
<dbReference type="Proteomes" id="UP000246099">
    <property type="component" value="Chromosome"/>
</dbReference>
<proteinExistence type="predicted"/>
<dbReference type="PROSITE" id="PS51257">
    <property type="entry name" value="PROKAR_LIPOPROTEIN"/>
    <property type="match status" value="1"/>
</dbReference>
<keyword evidence="4" id="KW-1185">Reference proteome</keyword>
<keyword evidence="1" id="KW-0732">Signal</keyword>
<feature type="domain" description="Glycoside hydrolase 123 catalytic" evidence="2">
    <location>
        <begin position="355"/>
        <end position="585"/>
    </location>
</feature>
<evidence type="ECO:0000313" key="3">
    <source>
        <dbReference type="EMBL" id="AWO00863.1"/>
    </source>
</evidence>
<dbReference type="EMBL" id="CP029600">
    <property type="protein sequence ID" value="AWO00863.1"/>
    <property type="molecule type" value="Genomic_DNA"/>
</dbReference>
<protein>
    <recommendedName>
        <fullName evidence="2">Glycoside hydrolase 123 catalytic domain-containing protein</fullName>
    </recommendedName>
</protein>
<evidence type="ECO:0000313" key="4">
    <source>
        <dbReference type="Proteomes" id="UP000246099"/>
    </source>
</evidence>
<dbReference type="RefSeq" id="WP_119076757.1">
    <property type="nucleotide sequence ID" value="NZ_CP029600.1"/>
</dbReference>
<evidence type="ECO:0000259" key="2">
    <source>
        <dbReference type="Pfam" id="PF13320"/>
    </source>
</evidence>
<organism evidence="3 4">
    <name type="scientific">Chitinophaga alhagiae</name>
    <dbReference type="NCBI Taxonomy" id="2203219"/>
    <lineage>
        <taxon>Bacteria</taxon>
        <taxon>Pseudomonadati</taxon>
        <taxon>Bacteroidota</taxon>
        <taxon>Chitinophagia</taxon>
        <taxon>Chitinophagales</taxon>
        <taxon>Chitinophagaceae</taxon>
        <taxon>Chitinophaga</taxon>
    </lineage>
</organism>
<accession>A0ABN5LRR2</accession>
<feature type="signal peptide" evidence="1">
    <location>
        <begin position="1"/>
        <end position="17"/>
    </location>
</feature>
<dbReference type="InterPro" id="IPR025150">
    <property type="entry name" value="GH123_cat"/>
</dbReference>